<organism evidence="1 2">
    <name type="scientific">Tenacibaculum platacis</name>
    <dbReference type="NCBI Taxonomy" id="3137852"/>
    <lineage>
        <taxon>Bacteria</taxon>
        <taxon>Pseudomonadati</taxon>
        <taxon>Bacteroidota</taxon>
        <taxon>Flavobacteriia</taxon>
        <taxon>Flavobacteriales</taxon>
        <taxon>Flavobacteriaceae</taxon>
        <taxon>Tenacibaculum</taxon>
    </lineage>
</organism>
<protein>
    <submittedName>
        <fullName evidence="1">Uncharacterized protein</fullName>
    </submittedName>
</protein>
<reference evidence="1 2" key="1">
    <citation type="submission" date="2024-05" db="EMBL/GenBank/DDBJ databases">
        <authorList>
            <person name="Duchaud E."/>
        </authorList>
    </citation>
    <scope>NUCLEOTIDE SEQUENCE [LARGE SCALE GENOMIC DNA]</scope>
    <source>
        <strain evidence="1">Ena-SAMPLE-TAB-13-05-2024-13:56:06:370-140302</strain>
    </source>
</reference>
<proteinExistence type="predicted"/>
<dbReference type="Proteomes" id="UP001497416">
    <property type="component" value="Unassembled WGS sequence"/>
</dbReference>
<gene>
    <name evidence="1" type="ORF">T190607A01A_10268</name>
</gene>
<evidence type="ECO:0000313" key="2">
    <source>
        <dbReference type="Proteomes" id="UP001497416"/>
    </source>
</evidence>
<accession>A0ABM9NR83</accession>
<keyword evidence="2" id="KW-1185">Reference proteome</keyword>
<dbReference type="EMBL" id="CAXIXY010000003">
    <property type="protein sequence ID" value="CAL2075891.1"/>
    <property type="molecule type" value="Genomic_DNA"/>
</dbReference>
<sequence length="132" mass="15139">MLAFFKPIPIYILFYKDRIKVYRLDNGLSIERNAVIPFSNSKILFANFTEGERFLSSLISELVPRLGSFFSRSLIVLAHQLEMINEGLSQVEERALIDAIRHSSAVDVFVIEDEEELSIEQAIVKLNNFKNS</sequence>
<comment type="caution">
    <text evidence="1">The sequence shown here is derived from an EMBL/GenBank/DDBJ whole genome shotgun (WGS) entry which is preliminary data.</text>
</comment>
<dbReference type="RefSeq" id="WP_348709784.1">
    <property type="nucleotide sequence ID" value="NZ_CAXIXW010000011.1"/>
</dbReference>
<evidence type="ECO:0000313" key="1">
    <source>
        <dbReference type="EMBL" id="CAL2075891.1"/>
    </source>
</evidence>
<name>A0ABM9NR83_9FLAO</name>